<reference evidence="3" key="1">
    <citation type="journal article" date="2019" name="Int. J. Syst. Evol. Microbiol.">
        <title>The Global Catalogue of Microorganisms (GCM) 10K type strain sequencing project: providing services to taxonomists for standard genome sequencing and annotation.</title>
        <authorList>
            <consortium name="The Broad Institute Genomics Platform"/>
            <consortium name="The Broad Institute Genome Sequencing Center for Infectious Disease"/>
            <person name="Wu L."/>
            <person name="Ma J."/>
        </authorList>
    </citation>
    <scope>NUCLEOTIDE SEQUENCE [LARGE SCALE GENOMIC DNA]</scope>
    <source>
        <strain evidence="3">KCTC 62192</strain>
    </source>
</reference>
<proteinExistence type="predicted"/>
<dbReference type="RefSeq" id="WP_377832206.1">
    <property type="nucleotide sequence ID" value="NZ_JBHRSK010000004.1"/>
</dbReference>
<dbReference type="PANTHER" id="PTHR37953">
    <property type="entry name" value="UPF0127 PROTEIN MJ1496"/>
    <property type="match status" value="1"/>
</dbReference>
<dbReference type="InterPro" id="IPR003795">
    <property type="entry name" value="DUF192"/>
</dbReference>
<comment type="caution">
    <text evidence="2">The sequence shown here is derived from an EMBL/GenBank/DDBJ whole genome shotgun (WGS) entry which is preliminary data.</text>
</comment>
<gene>
    <name evidence="2" type="ORF">ACFOES_05575</name>
</gene>
<feature type="chain" id="PRO_5046279687" evidence="1">
    <location>
        <begin position="19"/>
        <end position="155"/>
    </location>
</feature>
<name>A0ABV7AF91_9RHOB</name>
<protein>
    <submittedName>
        <fullName evidence="2">DUF192 domain-containing protein</fullName>
    </submittedName>
</protein>
<dbReference type="EMBL" id="JBHRSK010000004">
    <property type="protein sequence ID" value="MFC2967555.1"/>
    <property type="molecule type" value="Genomic_DNA"/>
</dbReference>
<organism evidence="2 3">
    <name type="scientific">Acidimangrovimonas pyrenivorans</name>
    <dbReference type="NCBI Taxonomy" id="2030798"/>
    <lineage>
        <taxon>Bacteria</taxon>
        <taxon>Pseudomonadati</taxon>
        <taxon>Pseudomonadota</taxon>
        <taxon>Alphaproteobacteria</taxon>
        <taxon>Rhodobacterales</taxon>
        <taxon>Paracoccaceae</taxon>
        <taxon>Acidimangrovimonas</taxon>
    </lineage>
</organism>
<dbReference type="Proteomes" id="UP001595443">
    <property type="component" value="Unassembled WGS sequence"/>
</dbReference>
<accession>A0ABV7AF91</accession>
<evidence type="ECO:0000313" key="2">
    <source>
        <dbReference type="EMBL" id="MFC2967555.1"/>
    </source>
</evidence>
<dbReference type="PANTHER" id="PTHR37953:SF1">
    <property type="entry name" value="UPF0127 PROTEIN MJ1496"/>
    <property type="match status" value="1"/>
</dbReference>
<dbReference type="InterPro" id="IPR038695">
    <property type="entry name" value="Saro_0823-like_sf"/>
</dbReference>
<evidence type="ECO:0000313" key="3">
    <source>
        <dbReference type="Proteomes" id="UP001595443"/>
    </source>
</evidence>
<dbReference type="Gene3D" id="2.60.120.1140">
    <property type="entry name" value="Protein of unknown function DUF192"/>
    <property type="match status" value="1"/>
</dbReference>
<feature type="signal peptide" evidence="1">
    <location>
        <begin position="1"/>
        <end position="18"/>
    </location>
</feature>
<evidence type="ECO:0000256" key="1">
    <source>
        <dbReference type="SAM" id="SignalP"/>
    </source>
</evidence>
<dbReference type="Pfam" id="PF02643">
    <property type="entry name" value="DUF192"/>
    <property type="match status" value="1"/>
</dbReference>
<keyword evidence="1" id="KW-0732">Signal</keyword>
<sequence length="155" mass="16832">MRAWLAALLVLVPLAARAECRPDRVELRGSKGVVRFEVELATTEAARQRGLMNRAHLPSGAGMLFLYPRPSAVNFWMKDTLIPLDILFADRRGRVTRLKAMARPGDERLIPGGDKVQAVLEINGGLAAQLGIGPGTVMRHPGFDPAVVAWPCGGR</sequence>
<keyword evidence="3" id="KW-1185">Reference proteome</keyword>